<dbReference type="InterPro" id="IPR035965">
    <property type="entry name" value="PAS-like_dom_sf"/>
</dbReference>
<keyword evidence="7" id="KW-0175">Coiled coil</keyword>
<dbReference type="PROSITE" id="PS50112">
    <property type="entry name" value="PAS"/>
    <property type="match status" value="1"/>
</dbReference>
<name>A0A851HS05_9GAMM</name>
<dbReference type="SMART" id="SM00267">
    <property type="entry name" value="GGDEF"/>
    <property type="match status" value="1"/>
</dbReference>
<proteinExistence type="predicted"/>
<evidence type="ECO:0000256" key="1">
    <source>
        <dbReference type="ARBA" id="ARBA00001946"/>
    </source>
</evidence>
<organism evidence="12 13">
    <name type="scientific">Marinobacter adhaerens</name>
    <dbReference type="NCBI Taxonomy" id="1033846"/>
    <lineage>
        <taxon>Bacteria</taxon>
        <taxon>Pseudomonadati</taxon>
        <taxon>Pseudomonadota</taxon>
        <taxon>Gammaproteobacteria</taxon>
        <taxon>Pseudomonadales</taxon>
        <taxon>Marinobacteraceae</taxon>
        <taxon>Marinobacter</taxon>
    </lineage>
</organism>
<evidence type="ECO:0000259" key="8">
    <source>
        <dbReference type="PROSITE" id="PS50112"/>
    </source>
</evidence>
<dbReference type="PROSITE" id="PS50883">
    <property type="entry name" value="EAL"/>
    <property type="match status" value="1"/>
</dbReference>
<dbReference type="InterPro" id="IPR013767">
    <property type="entry name" value="PAS_fold"/>
</dbReference>
<dbReference type="GO" id="GO:0006355">
    <property type="term" value="P:regulation of DNA-templated transcription"/>
    <property type="evidence" value="ECO:0007669"/>
    <property type="project" value="InterPro"/>
</dbReference>
<dbReference type="InterPro" id="IPR035919">
    <property type="entry name" value="EAL_sf"/>
</dbReference>
<feature type="domain" description="HAMP" evidence="10">
    <location>
        <begin position="211"/>
        <end position="263"/>
    </location>
</feature>
<dbReference type="Pfam" id="PF00989">
    <property type="entry name" value="PAS"/>
    <property type="match status" value="1"/>
</dbReference>
<dbReference type="CDD" id="cd01948">
    <property type="entry name" value="EAL"/>
    <property type="match status" value="1"/>
</dbReference>
<gene>
    <name evidence="12" type="ORF">HLV39_09560</name>
</gene>
<dbReference type="Proteomes" id="UP000536442">
    <property type="component" value="Unassembled WGS sequence"/>
</dbReference>
<evidence type="ECO:0000256" key="7">
    <source>
        <dbReference type="SAM" id="Coils"/>
    </source>
</evidence>
<comment type="cofactor">
    <cofactor evidence="1">
        <name>Mg(2+)</name>
        <dbReference type="ChEBI" id="CHEBI:18420"/>
    </cofactor>
</comment>
<dbReference type="InterPro" id="IPR001633">
    <property type="entry name" value="EAL_dom"/>
</dbReference>
<dbReference type="InterPro" id="IPR052155">
    <property type="entry name" value="Biofilm_reg_signaling"/>
</dbReference>
<feature type="coiled-coil region" evidence="7">
    <location>
        <begin position="248"/>
        <end position="275"/>
    </location>
</feature>
<dbReference type="Gene3D" id="6.10.340.10">
    <property type="match status" value="1"/>
</dbReference>
<comment type="subcellular location">
    <subcellularLocation>
        <location evidence="2">Membrane</location>
        <topology evidence="2">Multi-pass membrane protein</topology>
    </subcellularLocation>
</comment>
<dbReference type="Pfam" id="PF00672">
    <property type="entry name" value="HAMP"/>
    <property type="match status" value="1"/>
</dbReference>
<dbReference type="Gene3D" id="3.20.20.450">
    <property type="entry name" value="EAL domain"/>
    <property type="match status" value="1"/>
</dbReference>
<dbReference type="Gene3D" id="3.30.70.270">
    <property type="match status" value="1"/>
</dbReference>
<keyword evidence="4" id="KW-0808">Transferase</keyword>
<dbReference type="NCBIfam" id="TIGR00229">
    <property type="entry name" value="sensory_box"/>
    <property type="match status" value="1"/>
</dbReference>
<dbReference type="SUPFAM" id="SSF55785">
    <property type="entry name" value="PYP-like sensor domain (PAS domain)"/>
    <property type="match status" value="2"/>
</dbReference>
<keyword evidence="5" id="KW-1133">Transmembrane helix</keyword>
<dbReference type="SUPFAM" id="SSF55073">
    <property type="entry name" value="Nucleotide cyclase"/>
    <property type="match status" value="1"/>
</dbReference>
<sequence>MQSTKTKQKYRTVRFTLGRKLALVILAFLLLWGAHGAVDYLGRIQDKAFNGMVNESGKLRMYSQRIALLSIACASSYQQDSASGASCHDALRQSVQSYDASLQKVASAPFNLFFKSDREQIHASVTALQADWLEYRVAAERILASMAKGGVADQDHYFEASNERLLARAEALTELLVASQRRVQMAQDMASNALQLLGLLLLIIVALLGYRQGVRPLRALAQLARQAGQGHYDLHLHYQAHDEIGELVEAFNQSNLQTQRLLDRLREKADTARRAEIETDNILESTADGIVITARDGCILRINREAERIFGYSREELVGRSVHDLVPQRHRQPHRVYHRAPVPRAMGGISTVTALHKDGYEVPVEISLSLIQSDGQQRVITVVRDATQRLQMEADRQRLLSIIDVTPDITAMFTMDRQLIYLNPAGRRLMKARSDKEVTDRRFDELLTPASLRLLREQALPKACSDGQWSGELMLCGESGGEIPVLLLLIAHNQKPGTETHLSAIARNISDRKRFEAELLQQATHDSLTGLANRLLFKDRLKQALYQAQRTNLMVAVVFIDLDDFKLVNDTMGHAVGDLLLCEIGRRLEAQLRKHDTKARLGGDEFAVILERLSSQEDAISIAQKLSEVLCQPIRLKEREFVVTTSMGVSFYPTDGGDTETLLMHADTAMYQAKSAGRNNYRLFLPEMNQQVSERVIIENDLRQAVARDELRLHYQPVTDANNQIVGAEALLRWEHPEYGFMQPDSFIPIAEESGLIIPIGQWVLEQACLQVRHWQDAGLTLGFVSVNISARQLREPDLSQAVRNALDTSGLAPERLELELTEGSVLQRTEAARQILEETQALGVRLVADDFGTGYSSLSFLKQFRFDKVKIDREFVRDMLTDQGDAAIVKATIAISHAFGATATAVGVETAAQADALRACGCDHLQGYLCGRPMAPSDLQELLQSGCLIEQVVPTL</sequence>
<dbReference type="Gene3D" id="3.30.450.20">
    <property type="entry name" value="PAS domain"/>
    <property type="match status" value="2"/>
</dbReference>
<dbReference type="PANTHER" id="PTHR44757:SF2">
    <property type="entry name" value="BIOFILM ARCHITECTURE MAINTENANCE PROTEIN MBAA"/>
    <property type="match status" value="1"/>
</dbReference>
<dbReference type="GO" id="GO:0016020">
    <property type="term" value="C:membrane"/>
    <property type="evidence" value="ECO:0007669"/>
    <property type="project" value="UniProtKB-SubCell"/>
</dbReference>
<dbReference type="Pfam" id="PF00990">
    <property type="entry name" value="GGDEF"/>
    <property type="match status" value="1"/>
</dbReference>
<dbReference type="InterPro" id="IPR013656">
    <property type="entry name" value="PAS_4"/>
</dbReference>
<dbReference type="InterPro" id="IPR003660">
    <property type="entry name" value="HAMP_dom"/>
</dbReference>
<feature type="domain" description="PAS" evidence="8">
    <location>
        <begin position="275"/>
        <end position="326"/>
    </location>
</feature>
<dbReference type="PROSITE" id="PS50887">
    <property type="entry name" value="GGDEF"/>
    <property type="match status" value="1"/>
</dbReference>
<dbReference type="InterPro" id="IPR000014">
    <property type="entry name" value="PAS"/>
</dbReference>
<dbReference type="SMART" id="SM00052">
    <property type="entry name" value="EAL"/>
    <property type="match status" value="1"/>
</dbReference>
<evidence type="ECO:0000259" key="11">
    <source>
        <dbReference type="PROSITE" id="PS50887"/>
    </source>
</evidence>
<protein>
    <submittedName>
        <fullName evidence="12">EAL domain-containing protein</fullName>
    </submittedName>
</protein>
<keyword evidence="13" id="KW-1185">Reference proteome</keyword>
<keyword evidence="3" id="KW-0812">Transmembrane</keyword>
<dbReference type="InterPro" id="IPR029787">
    <property type="entry name" value="Nucleotide_cyclase"/>
</dbReference>
<evidence type="ECO:0000313" key="12">
    <source>
        <dbReference type="EMBL" id="NWN91737.1"/>
    </source>
</evidence>
<feature type="domain" description="EAL" evidence="9">
    <location>
        <begin position="695"/>
        <end position="948"/>
    </location>
</feature>
<dbReference type="SUPFAM" id="SSF141868">
    <property type="entry name" value="EAL domain-like"/>
    <property type="match status" value="1"/>
</dbReference>
<evidence type="ECO:0000256" key="3">
    <source>
        <dbReference type="ARBA" id="ARBA00022692"/>
    </source>
</evidence>
<dbReference type="GO" id="GO:0007165">
    <property type="term" value="P:signal transduction"/>
    <property type="evidence" value="ECO:0007669"/>
    <property type="project" value="InterPro"/>
</dbReference>
<dbReference type="PANTHER" id="PTHR44757">
    <property type="entry name" value="DIGUANYLATE CYCLASE DGCP"/>
    <property type="match status" value="1"/>
</dbReference>
<dbReference type="InterPro" id="IPR029095">
    <property type="entry name" value="NarX-like_N"/>
</dbReference>
<dbReference type="NCBIfam" id="TIGR00254">
    <property type="entry name" value="GGDEF"/>
    <property type="match status" value="1"/>
</dbReference>
<dbReference type="GO" id="GO:0016301">
    <property type="term" value="F:kinase activity"/>
    <property type="evidence" value="ECO:0007669"/>
    <property type="project" value="UniProtKB-KW"/>
</dbReference>
<comment type="caution">
    <text evidence="12">The sequence shown here is derived from an EMBL/GenBank/DDBJ whole genome shotgun (WGS) entry which is preliminary data.</text>
</comment>
<accession>A0A851HS05</accession>
<reference evidence="12 13" key="1">
    <citation type="submission" date="2020-03" db="EMBL/GenBank/DDBJ databases">
        <title>Metagenomic, metatranscriptomic, and metabolomic analyses revealed the key microbes and metabolic features during the fermentation of ganjang, Korean traditional soy sauce.</title>
        <authorList>
            <person name="Chun B.H."/>
            <person name="Jeon C.O."/>
        </authorList>
    </citation>
    <scope>NUCLEOTIDE SEQUENCE [LARGE SCALE GENOMIC DNA]</scope>
    <source>
        <strain evidence="12 13">KG14</strain>
    </source>
</reference>
<dbReference type="InterPro" id="IPR043128">
    <property type="entry name" value="Rev_trsase/Diguanyl_cyclase"/>
</dbReference>
<evidence type="ECO:0000256" key="2">
    <source>
        <dbReference type="ARBA" id="ARBA00004141"/>
    </source>
</evidence>
<dbReference type="EMBL" id="JABEVQ010000004">
    <property type="protein sequence ID" value="NWN91737.1"/>
    <property type="molecule type" value="Genomic_DNA"/>
</dbReference>
<dbReference type="SMART" id="SM00091">
    <property type="entry name" value="PAS"/>
    <property type="match status" value="2"/>
</dbReference>
<dbReference type="Pfam" id="PF08448">
    <property type="entry name" value="PAS_4"/>
    <property type="match status" value="1"/>
</dbReference>
<dbReference type="CDD" id="cd06225">
    <property type="entry name" value="HAMP"/>
    <property type="match status" value="1"/>
</dbReference>
<keyword evidence="6" id="KW-0472">Membrane</keyword>
<evidence type="ECO:0000259" key="9">
    <source>
        <dbReference type="PROSITE" id="PS50883"/>
    </source>
</evidence>
<evidence type="ECO:0000256" key="6">
    <source>
        <dbReference type="ARBA" id="ARBA00023136"/>
    </source>
</evidence>
<dbReference type="CDD" id="cd00130">
    <property type="entry name" value="PAS"/>
    <property type="match status" value="1"/>
</dbReference>
<evidence type="ECO:0000256" key="5">
    <source>
        <dbReference type="ARBA" id="ARBA00022989"/>
    </source>
</evidence>
<evidence type="ECO:0000256" key="4">
    <source>
        <dbReference type="ARBA" id="ARBA00022777"/>
    </source>
</evidence>
<evidence type="ECO:0000313" key="13">
    <source>
        <dbReference type="Proteomes" id="UP000536442"/>
    </source>
</evidence>
<dbReference type="SUPFAM" id="SSF158472">
    <property type="entry name" value="HAMP domain-like"/>
    <property type="match status" value="1"/>
</dbReference>
<dbReference type="InterPro" id="IPR000160">
    <property type="entry name" value="GGDEF_dom"/>
</dbReference>
<evidence type="ECO:0000259" key="10">
    <source>
        <dbReference type="PROSITE" id="PS50885"/>
    </source>
</evidence>
<dbReference type="Pfam" id="PF00563">
    <property type="entry name" value="EAL"/>
    <property type="match status" value="1"/>
</dbReference>
<dbReference type="CDD" id="cd01949">
    <property type="entry name" value="GGDEF"/>
    <property type="match status" value="1"/>
</dbReference>
<dbReference type="PROSITE" id="PS50885">
    <property type="entry name" value="HAMP"/>
    <property type="match status" value="1"/>
</dbReference>
<feature type="domain" description="GGDEF" evidence="11">
    <location>
        <begin position="553"/>
        <end position="686"/>
    </location>
</feature>
<dbReference type="AlphaFoldDB" id="A0A851HS05"/>
<dbReference type="SMART" id="SM00304">
    <property type="entry name" value="HAMP"/>
    <property type="match status" value="1"/>
</dbReference>
<keyword evidence="4" id="KW-0418">Kinase</keyword>
<dbReference type="FunFam" id="3.30.70.270:FF:000001">
    <property type="entry name" value="Diguanylate cyclase domain protein"/>
    <property type="match status" value="1"/>
</dbReference>
<dbReference type="Pfam" id="PF13675">
    <property type="entry name" value="PilJ"/>
    <property type="match status" value="1"/>
</dbReference>